<evidence type="ECO:0000313" key="2">
    <source>
        <dbReference type="EMBL" id="ERL49615.1"/>
    </source>
</evidence>
<dbReference type="SUPFAM" id="SSF89796">
    <property type="entry name" value="CoA-transferase family III (CaiB/BaiF)"/>
    <property type="match status" value="1"/>
</dbReference>
<dbReference type="PANTHER" id="PTHR48207:SF4">
    <property type="entry name" value="BLL6097 PROTEIN"/>
    <property type="match status" value="1"/>
</dbReference>
<reference evidence="2 3" key="1">
    <citation type="submission" date="2013-08" db="EMBL/GenBank/DDBJ databases">
        <title>draft genome of Halomonas huanghegensis, strain BJGMM-B45T.</title>
        <authorList>
            <person name="Miao C."/>
            <person name="Wan Y."/>
            <person name="Jin W."/>
        </authorList>
    </citation>
    <scope>NUCLEOTIDE SEQUENCE [LARGE SCALE GENOMIC DNA]</scope>
    <source>
        <strain evidence="2 3">BJGMM-B45</strain>
    </source>
</reference>
<proteinExistence type="predicted"/>
<dbReference type="PATRIC" id="fig|1178482.3.peg.2709"/>
<dbReference type="InterPro" id="IPR023606">
    <property type="entry name" value="CoA-Trfase_III_dom_1_sf"/>
</dbReference>
<keyword evidence="3" id="KW-1185">Reference proteome</keyword>
<dbReference type="AlphaFoldDB" id="W1N3S6"/>
<dbReference type="EMBL" id="AVBC01000039">
    <property type="protein sequence ID" value="ERL49615.1"/>
    <property type="molecule type" value="Genomic_DNA"/>
</dbReference>
<organism evidence="2 3">
    <name type="scientific">Halomonas huangheensis</name>
    <dbReference type="NCBI Taxonomy" id="1178482"/>
    <lineage>
        <taxon>Bacteria</taxon>
        <taxon>Pseudomonadati</taxon>
        <taxon>Pseudomonadota</taxon>
        <taxon>Gammaproteobacteria</taxon>
        <taxon>Oceanospirillales</taxon>
        <taxon>Halomonadaceae</taxon>
        <taxon>Halomonas</taxon>
    </lineage>
</organism>
<dbReference type="STRING" id="1178482.AR456_01980"/>
<evidence type="ECO:0000313" key="3">
    <source>
        <dbReference type="Proteomes" id="UP000019113"/>
    </source>
</evidence>
<dbReference type="OrthoDB" id="9058532at2"/>
<gene>
    <name evidence="2" type="ORF">BJB45_00420</name>
</gene>
<dbReference type="GO" id="GO:0008410">
    <property type="term" value="F:CoA-transferase activity"/>
    <property type="evidence" value="ECO:0007669"/>
    <property type="project" value="TreeGrafter"/>
</dbReference>
<dbReference type="Proteomes" id="UP000019113">
    <property type="component" value="Unassembled WGS sequence"/>
</dbReference>
<dbReference type="InterPro" id="IPR044855">
    <property type="entry name" value="CoA-Trfase_III_dom3_sf"/>
</dbReference>
<dbReference type="Gene3D" id="3.40.50.10540">
    <property type="entry name" value="Crotonobetainyl-coa:carnitine coa-transferase, domain 1"/>
    <property type="match status" value="1"/>
</dbReference>
<name>W1N3S6_9GAMM</name>
<keyword evidence="1" id="KW-0808">Transferase</keyword>
<protein>
    <submittedName>
        <fullName evidence="2">Racemase</fullName>
    </submittedName>
</protein>
<dbReference type="KEGG" id="hhu:AR456_01980"/>
<dbReference type="RefSeq" id="WP_021819659.1">
    <property type="nucleotide sequence ID" value="NZ_AVBC01000039.1"/>
</dbReference>
<dbReference type="Pfam" id="PF02515">
    <property type="entry name" value="CoA_transf_3"/>
    <property type="match status" value="1"/>
</dbReference>
<dbReference type="InterPro" id="IPR003673">
    <property type="entry name" value="CoA-Trfase_fam_III"/>
</dbReference>
<dbReference type="Gene3D" id="3.30.1540.10">
    <property type="entry name" value="formyl-coa transferase, domain 3"/>
    <property type="match status" value="1"/>
</dbReference>
<accession>W1N3S6</accession>
<evidence type="ECO:0000256" key="1">
    <source>
        <dbReference type="ARBA" id="ARBA00022679"/>
    </source>
</evidence>
<dbReference type="InterPro" id="IPR050483">
    <property type="entry name" value="CoA-transferase_III_domain"/>
</dbReference>
<dbReference type="eggNOG" id="COG1804">
    <property type="taxonomic scope" value="Bacteria"/>
</dbReference>
<sequence length="396" mass="43356">MTILNGYKVLDCSIAMAGPFAAQRLGDLGADVVKIEPVSGEWQRHMPAGGANGNRINVSFLSLNRNKRSLAVNLKSDPGRDIIRRLVTEADVFIQNYRPGVAQRLGVDYESLAEINPNLIYVSMSGFGEDGPYARRPGQDLLLQAMSGAMLSSGREGEVPQPAGQYLVDAVTAYTAFEGVLAALLHRERTGEGQKVEVNMLDAITTLQMQELSVFTVAGKPQQRSAEPHGHVYIRSPYGIFATRDGFIALAMPDLQQLGAALEQPKLAEMDNEQDGWNNRDQLFRLVRESLPARDTEAWMAQFEEYGIWAAPVYGYADLVADPQIAHNATFVEYDHPTEGRVKTPGFPIRFSKTPSHIARGAPLAGEHSEEILREAGFSDEEIAAFGSAVLLGERP</sequence>
<dbReference type="PANTHER" id="PTHR48207">
    <property type="entry name" value="SUCCINATE--HYDROXYMETHYLGLUTARATE COA-TRANSFERASE"/>
    <property type="match status" value="1"/>
</dbReference>
<comment type="caution">
    <text evidence="2">The sequence shown here is derived from an EMBL/GenBank/DDBJ whole genome shotgun (WGS) entry which is preliminary data.</text>
</comment>